<gene>
    <name evidence="2" type="ORF">MB901379_00527</name>
</gene>
<dbReference type="InterPro" id="IPR000084">
    <property type="entry name" value="PE-PGRS_N"/>
</dbReference>
<proteinExistence type="predicted"/>
<evidence type="ECO:0000259" key="1">
    <source>
        <dbReference type="Pfam" id="PF00934"/>
    </source>
</evidence>
<dbReference type="EMBL" id="LR130759">
    <property type="protein sequence ID" value="VDM86994.1"/>
    <property type="molecule type" value="Genomic_DNA"/>
</dbReference>
<evidence type="ECO:0000313" key="2">
    <source>
        <dbReference type="EMBL" id="VDM86994.1"/>
    </source>
</evidence>
<name>A0A3S4FK45_9MYCO</name>
<organism evidence="2 3">
    <name type="scientific">Mycobacterium basiliense</name>
    <dbReference type="NCBI Taxonomy" id="2094119"/>
    <lineage>
        <taxon>Bacteria</taxon>
        <taxon>Bacillati</taxon>
        <taxon>Actinomycetota</taxon>
        <taxon>Actinomycetes</taxon>
        <taxon>Mycobacteriales</taxon>
        <taxon>Mycobacteriaceae</taxon>
        <taxon>Mycobacterium</taxon>
    </lineage>
</organism>
<dbReference type="AlphaFoldDB" id="A0A3S4FK45"/>
<dbReference type="KEGG" id="mbai:MB901379_00527"/>
<accession>A0A3S4FK45</accession>
<dbReference type="InterPro" id="IPR038332">
    <property type="entry name" value="PPE_sf"/>
</dbReference>
<dbReference type="OrthoDB" id="4753932at2"/>
<dbReference type="Pfam" id="PF00934">
    <property type="entry name" value="PE"/>
    <property type="match status" value="1"/>
</dbReference>
<dbReference type="Proteomes" id="UP000269998">
    <property type="component" value="Chromosome"/>
</dbReference>
<dbReference type="Gene3D" id="1.10.287.850">
    <property type="entry name" value="HP0062-like domain"/>
    <property type="match status" value="1"/>
</dbReference>
<dbReference type="SUPFAM" id="SSF140459">
    <property type="entry name" value="PE/PPE dimer-like"/>
    <property type="match status" value="1"/>
</dbReference>
<reference evidence="3" key="1">
    <citation type="submission" date="2018-02" db="EMBL/GenBank/DDBJ databases">
        <authorList>
            <person name="Seth-Smith MB H."/>
            <person name="Seth-Smith H."/>
        </authorList>
    </citation>
    <scope>NUCLEOTIDE SEQUENCE [LARGE SCALE GENOMIC DNA]</scope>
</reference>
<protein>
    <submittedName>
        <fullName evidence="2">PE family protein</fullName>
    </submittedName>
</protein>
<dbReference type="RefSeq" id="WP_158015225.1">
    <property type="nucleotide sequence ID" value="NZ_CBCSKE010000058.1"/>
</dbReference>
<evidence type="ECO:0000313" key="3">
    <source>
        <dbReference type="Proteomes" id="UP000269998"/>
    </source>
</evidence>
<feature type="domain" description="PE" evidence="1">
    <location>
        <begin position="4"/>
        <end position="93"/>
    </location>
</feature>
<sequence length="124" mass="12519">MAFVVVTPELLAAGATRVEHIGSALGAANAAAVPAITSVVAAAEDEVSAGIASLFSECARAYQALSVQAAGFHSSFVQAIRFASEQYQSAEAEFYALLAARQAQRASLQSPGPDPNHTSPAGGG</sequence>
<keyword evidence="3" id="KW-1185">Reference proteome</keyword>